<dbReference type="Proteomes" id="UP000051660">
    <property type="component" value="Unassembled WGS sequence"/>
</dbReference>
<gene>
    <name evidence="1" type="ORF">CQ14_06670</name>
</gene>
<name>A0A0R3MT26_9BRAD</name>
<evidence type="ECO:0000313" key="2">
    <source>
        <dbReference type="Proteomes" id="UP000051660"/>
    </source>
</evidence>
<comment type="caution">
    <text evidence="1">The sequence shown here is derived from an EMBL/GenBank/DDBJ whole genome shotgun (WGS) entry which is preliminary data.</text>
</comment>
<evidence type="ECO:0000313" key="1">
    <source>
        <dbReference type="EMBL" id="KRR21327.1"/>
    </source>
</evidence>
<dbReference type="RefSeq" id="WP_057859785.1">
    <property type="nucleotide sequence ID" value="NZ_LLYB01000081.1"/>
</dbReference>
<dbReference type="EMBL" id="LLYB01000081">
    <property type="protein sequence ID" value="KRR21327.1"/>
    <property type="molecule type" value="Genomic_DNA"/>
</dbReference>
<dbReference type="Gene3D" id="3.90.320.10">
    <property type="match status" value="1"/>
</dbReference>
<protein>
    <recommendedName>
        <fullName evidence="3">PD-(D/E)XK endonuclease-like domain-containing protein</fullName>
    </recommendedName>
</protein>
<reference evidence="1 2" key="1">
    <citation type="submission" date="2014-03" db="EMBL/GenBank/DDBJ databases">
        <title>Bradyrhizobium valentinum sp. nov., isolated from effective nodules of Lupinus mariae-josephae, a lupine endemic of basic-lime soils in Eastern Spain.</title>
        <authorList>
            <person name="Duran D."/>
            <person name="Rey L."/>
            <person name="Navarro A."/>
            <person name="Busquets A."/>
            <person name="Imperial J."/>
            <person name="Ruiz-Argueso T."/>
        </authorList>
    </citation>
    <scope>NUCLEOTIDE SEQUENCE [LARGE SCALE GENOMIC DNA]</scope>
    <source>
        <strain evidence="1 2">CCBAU 23086</strain>
    </source>
</reference>
<dbReference type="InterPro" id="IPR011604">
    <property type="entry name" value="PDDEXK-like_dom_sf"/>
</dbReference>
<proteinExistence type="predicted"/>
<dbReference type="OrthoDB" id="1982at2"/>
<evidence type="ECO:0008006" key="3">
    <source>
        <dbReference type="Google" id="ProtNLM"/>
    </source>
</evidence>
<organism evidence="1 2">
    <name type="scientific">Bradyrhizobium lablabi</name>
    <dbReference type="NCBI Taxonomy" id="722472"/>
    <lineage>
        <taxon>Bacteria</taxon>
        <taxon>Pseudomonadati</taxon>
        <taxon>Pseudomonadota</taxon>
        <taxon>Alphaproteobacteria</taxon>
        <taxon>Hyphomicrobiales</taxon>
        <taxon>Nitrobacteraceae</taxon>
        <taxon>Bradyrhizobium</taxon>
    </lineage>
</organism>
<accession>A0A0R3MT26</accession>
<dbReference type="AlphaFoldDB" id="A0A0R3MT26"/>
<sequence length="240" mass="26933">MLDFNPPLSTELNNALNAVLDTAAQIREREEQRDYLGASAIGSECLRKVQFDWMRDSVFPARTRRIFDRGHASEEKIAASFKLAGFELERGTARCEYSTADGSFKGHCDGILHNGPRIGLKFPCLWENKCLGSSGWKKIEKYGLRASYPVYYDQCQLYMAYLGLDENPALFTAENADTCHLLAVLVDFDAAAAQAASDRAAHIIRATRAGELLPRITEKGPDDWRCKMCSHSPYCWSLNH</sequence>